<dbReference type="SUPFAM" id="SSF90229">
    <property type="entry name" value="CCCH zinc finger"/>
    <property type="match status" value="1"/>
</dbReference>
<protein>
    <recommendedName>
        <fullName evidence="6">C3H1-type domain-containing protein</fullName>
    </recommendedName>
</protein>
<accession>A0A1E4TGW3</accession>
<reference evidence="8" key="1">
    <citation type="submission" date="2016-02" db="EMBL/GenBank/DDBJ databases">
        <title>Comparative genomics of biotechnologically important yeasts.</title>
        <authorList>
            <consortium name="DOE Joint Genome Institute"/>
            <person name="Riley R."/>
            <person name="Haridas S."/>
            <person name="Wolfe K.H."/>
            <person name="Lopes M.R."/>
            <person name="Hittinger C.T."/>
            <person name="Goker M."/>
            <person name="Salamov A."/>
            <person name="Wisecaver J."/>
            <person name="Long T.M."/>
            <person name="Aerts A.L."/>
            <person name="Barry K."/>
            <person name="Choi C."/>
            <person name="Clum A."/>
            <person name="Coughlan A.Y."/>
            <person name="Deshpande S."/>
            <person name="Douglass A.P."/>
            <person name="Hanson S.J."/>
            <person name="Klenk H.-P."/>
            <person name="Labutti K."/>
            <person name="Lapidus A."/>
            <person name="Lindquist E."/>
            <person name="Lipzen A."/>
            <person name="Meier-Kolthoff J.P."/>
            <person name="Ohm R.A."/>
            <person name="Otillar R.P."/>
            <person name="Pangilinan J."/>
            <person name="Peng Y."/>
            <person name="Rokas A."/>
            <person name="Rosa C.A."/>
            <person name="Scheuner C."/>
            <person name="Sibirny A.A."/>
            <person name="Slot J.C."/>
            <person name="Stielow J.B."/>
            <person name="Sun H."/>
            <person name="Kurtzman C.P."/>
            <person name="Blackwell M."/>
            <person name="Jeffries T.W."/>
            <person name="Grigoriev I.V."/>
        </authorList>
    </citation>
    <scope>NUCLEOTIDE SEQUENCE [LARGE SCALE GENOMIC DNA]</scope>
    <source>
        <strain evidence="8">NRRL Y-17796</strain>
    </source>
</reference>
<dbReference type="InterPro" id="IPR000571">
    <property type="entry name" value="Znf_CCCH"/>
</dbReference>
<evidence type="ECO:0000256" key="5">
    <source>
        <dbReference type="SAM" id="MobiDB-lite"/>
    </source>
</evidence>
<organism evidence="7 8">
    <name type="scientific">Tortispora caseinolytica NRRL Y-17796</name>
    <dbReference type="NCBI Taxonomy" id="767744"/>
    <lineage>
        <taxon>Eukaryota</taxon>
        <taxon>Fungi</taxon>
        <taxon>Dikarya</taxon>
        <taxon>Ascomycota</taxon>
        <taxon>Saccharomycotina</taxon>
        <taxon>Trigonopsidomycetes</taxon>
        <taxon>Trigonopsidales</taxon>
        <taxon>Trigonopsidaceae</taxon>
        <taxon>Tortispora</taxon>
    </lineage>
</organism>
<evidence type="ECO:0000256" key="2">
    <source>
        <dbReference type="ARBA" id="ARBA00022771"/>
    </source>
</evidence>
<name>A0A1E4TGW3_9ASCO</name>
<dbReference type="SMART" id="SM00356">
    <property type="entry name" value="ZnF_C3H1"/>
    <property type="match status" value="1"/>
</dbReference>
<gene>
    <name evidence="7" type="ORF">CANCADRAFT_2689</name>
</gene>
<keyword evidence="1 4" id="KW-0479">Metal-binding</keyword>
<evidence type="ECO:0000256" key="3">
    <source>
        <dbReference type="ARBA" id="ARBA00022833"/>
    </source>
</evidence>
<keyword evidence="2 4" id="KW-0863">Zinc-finger</keyword>
<proteinExistence type="predicted"/>
<evidence type="ECO:0000313" key="8">
    <source>
        <dbReference type="Proteomes" id="UP000095023"/>
    </source>
</evidence>
<sequence length="161" mass="18360">MEYIFGPPPPPPESLRQDPEVSDLDEEESAKNGDISIPGTSIVLSTQEDVDKWIAERKKHWPSNKRIRQKEEEEETSIASNKDTGKENYKRSRNQYKLCKFYASNGSCKNGKSCRFVHISEVSKPTTLFSKLVQNDIHKECAELINQLVYLQSKGLIEPST</sequence>
<evidence type="ECO:0000256" key="1">
    <source>
        <dbReference type="ARBA" id="ARBA00022723"/>
    </source>
</evidence>
<feature type="compositionally biased region" description="Pro residues" evidence="5">
    <location>
        <begin position="1"/>
        <end position="13"/>
    </location>
</feature>
<keyword evidence="3 4" id="KW-0862">Zinc</keyword>
<dbReference type="OrthoDB" id="273070at2759"/>
<dbReference type="GO" id="GO:0008270">
    <property type="term" value="F:zinc ion binding"/>
    <property type="evidence" value="ECO:0007669"/>
    <property type="project" value="UniProtKB-KW"/>
</dbReference>
<dbReference type="InterPro" id="IPR036855">
    <property type="entry name" value="Znf_CCCH_sf"/>
</dbReference>
<feature type="region of interest" description="Disordered" evidence="5">
    <location>
        <begin position="1"/>
        <end position="40"/>
    </location>
</feature>
<dbReference type="Pfam" id="PF10453">
    <property type="entry name" value="NUFIP1"/>
    <property type="match status" value="1"/>
</dbReference>
<evidence type="ECO:0000256" key="4">
    <source>
        <dbReference type="PROSITE-ProRule" id="PRU00723"/>
    </source>
</evidence>
<evidence type="ECO:0000259" key="6">
    <source>
        <dbReference type="PROSITE" id="PS50103"/>
    </source>
</evidence>
<dbReference type="InterPro" id="IPR019496">
    <property type="entry name" value="NUFIP1_cons_dom"/>
</dbReference>
<dbReference type="PROSITE" id="PS50103">
    <property type="entry name" value="ZF_C3H1"/>
    <property type="match status" value="1"/>
</dbReference>
<dbReference type="Pfam" id="PF00642">
    <property type="entry name" value="zf-CCCH"/>
    <property type="match status" value="1"/>
</dbReference>
<evidence type="ECO:0000313" key="7">
    <source>
        <dbReference type="EMBL" id="ODV90969.1"/>
    </source>
</evidence>
<dbReference type="Proteomes" id="UP000095023">
    <property type="component" value="Unassembled WGS sequence"/>
</dbReference>
<dbReference type="AlphaFoldDB" id="A0A1E4TGW3"/>
<dbReference type="EMBL" id="KV453842">
    <property type="protein sequence ID" value="ODV90969.1"/>
    <property type="molecule type" value="Genomic_DNA"/>
</dbReference>
<dbReference type="Gene3D" id="4.10.1000.10">
    <property type="entry name" value="Zinc finger, CCCH-type"/>
    <property type="match status" value="1"/>
</dbReference>
<feature type="region of interest" description="Disordered" evidence="5">
    <location>
        <begin position="61"/>
        <end position="89"/>
    </location>
</feature>
<feature type="zinc finger region" description="C3H1-type" evidence="4">
    <location>
        <begin position="93"/>
        <end position="121"/>
    </location>
</feature>
<feature type="domain" description="C3H1-type" evidence="6">
    <location>
        <begin position="93"/>
        <end position="121"/>
    </location>
</feature>
<keyword evidence="8" id="KW-1185">Reference proteome</keyword>